<name>A0A6C0BZN7_9ZZZZ</name>
<evidence type="ECO:0000256" key="1">
    <source>
        <dbReference type="SAM" id="Phobius"/>
    </source>
</evidence>
<sequence length="48" mass="5880">MDILKSKMWLYIYIYICLLWHLLDGITTHLKRNLQKNITLLLYCLLKL</sequence>
<keyword evidence="1" id="KW-1133">Transmembrane helix</keyword>
<accession>A0A6C0BZN7</accession>
<protein>
    <submittedName>
        <fullName evidence="2">Uncharacterized protein</fullName>
    </submittedName>
</protein>
<proteinExistence type="predicted"/>
<reference evidence="2" key="1">
    <citation type="journal article" date="2020" name="Nature">
        <title>Giant virus diversity and host interactions through global metagenomics.</title>
        <authorList>
            <person name="Schulz F."/>
            <person name="Roux S."/>
            <person name="Paez-Espino D."/>
            <person name="Jungbluth S."/>
            <person name="Walsh D.A."/>
            <person name="Denef V.J."/>
            <person name="McMahon K.D."/>
            <person name="Konstantinidis K.T."/>
            <person name="Eloe-Fadrosh E.A."/>
            <person name="Kyrpides N.C."/>
            <person name="Woyke T."/>
        </authorList>
    </citation>
    <scope>NUCLEOTIDE SEQUENCE</scope>
    <source>
        <strain evidence="2">GVMAG-M-3300020166-5</strain>
    </source>
</reference>
<evidence type="ECO:0000313" key="2">
    <source>
        <dbReference type="EMBL" id="QHS96838.1"/>
    </source>
</evidence>
<feature type="transmembrane region" description="Helical" evidence="1">
    <location>
        <begin position="12"/>
        <end position="30"/>
    </location>
</feature>
<dbReference type="AlphaFoldDB" id="A0A6C0BZN7"/>
<dbReference type="EMBL" id="MN739280">
    <property type="protein sequence ID" value="QHS96838.1"/>
    <property type="molecule type" value="Genomic_DNA"/>
</dbReference>
<keyword evidence="1" id="KW-0812">Transmembrane</keyword>
<organism evidence="2">
    <name type="scientific">viral metagenome</name>
    <dbReference type="NCBI Taxonomy" id="1070528"/>
    <lineage>
        <taxon>unclassified sequences</taxon>
        <taxon>metagenomes</taxon>
        <taxon>organismal metagenomes</taxon>
    </lineage>
</organism>
<keyword evidence="1" id="KW-0472">Membrane</keyword>